<dbReference type="Pfam" id="PF01352">
    <property type="entry name" value="KRAB"/>
    <property type="match status" value="1"/>
</dbReference>
<evidence type="ECO:0000313" key="4">
    <source>
        <dbReference type="Proteomes" id="UP000594220"/>
    </source>
</evidence>
<organism evidence="3 4">
    <name type="scientific">Crocodylus porosus</name>
    <name type="common">Saltwater crocodile</name>
    <name type="synonym">Estuarine crocodile</name>
    <dbReference type="NCBI Taxonomy" id="8502"/>
    <lineage>
        <taxon>Eukaryota</taxon>
        <taxon>Metazoa</taxon>
        <taxon>Chordata</taxon>
        <taxon>Craniata</taxon>
        <taxon>Vertebrata</taxon>
        <taxon>Euteleostomi</taxon>
        <taxon>Archelosauria</taxon>
        <taxon>Archosauria</taxon>
        <taxon>Crocodylia</taxon>
        <taxon>Longirostres</taxon>
        <taxon>Crocodylidae</taxon>
        <taxon>Crocodylus</taxon>
    </lineage>
</organism>
<dbReference type="Proteomes" id="UP000594220">
    <property type="component" value="Unplaced"/>
</dbReference>
<name>A0A7M4FRI4_CROPO</name>
<dbReference type="AlphaFoldDB" id="A0A7M4FRI4"/>
<dbReference type="PROSITE" id="PS50805">
    <property type="entry name" value="KRAB"/>
    <property type="match status" value="1"/>
</dbReference>
<feature type="domain" description="KRAB-related" evidence="2">
    <location>
        <begin position="11"/>
        <end position="75"/>
    </location>
</feature>
<sequence length="100" mass="11255">NAAQDAVRLPGAPVTFEDVAVYFSPEEWKELVEWQKELYWDVMKENYELVTSLGKKIFLSKTPTSEVGFTLSGASSCNCTLPTLGRPHLESCVQFWASHL</sequence>
<proteinExistence type="predicted"/>
<keyword evidence="4" id="KW-1185">Reference proteome</keyword>
<dbReference type="GeneTree" id="ENSGT01030000235032"/>
<dbReference type="PANTHER" id="PTHR23232">
    <property type="entry name" value="KRAB DOMAIN C2H2 ZINC FINGER"/>
    <property type="match status" value="1"/>
</dbReference>
<reference evidence="3" key="1">
    <citation type="submission" date="2025-08" db="UniProtKB">
        <authorList>
            <consortium name="Ensembl"/>
        </authorList>
    </citation>
    <scope>IDENTIFICATION</scope>
</reference>
<dbReference type="GO" id="GO:0006355">
    <property type="term" value="P:regulation of DNA-templated transcription"/>
    <property type="evidence" value="ECO:0007669"/>
    <property type="project" value="InterPro"/>
</dbReference>
<evidence type="ECO:0000313" key="3">
    <source>
        <dbReference type="Ensembl" id="ENSCPRP00005002259.1"/>
    </source>
</evidence>
<dbReference type="Ensembl" id="ENSCPRT00005002644.1">
    <property type="protein sequence ID" value="ENSCPRP00005002259.1"/>
    <property type="gene ID" value="ENSCPRG00005001654.1"/>
</dbReference>
<dbReference type="SUPFAM" id="SSF109640">
    <property type="entry name" value="KRAB domain (Kruppel-associated box)"/>
    <property type="match status" value="1"/>
</dbReference>
<dbReference type="InterPro" id="IPR050169">
    <property type="entry name" value="Krueppel_C2H2_ZnF"/>
</dbReference>
<accession>A0A7M4FRI4</accession>
<dbReference type="SMART" id="SM00349">
    <property type="entry name" value="KRAB"/>
    <property type="match status" value="1"/>
</dbReference>
<dbReference type="InterPro" id="IPR036051">
    <property type="entry name" value="KRAB_dom_sf"/>
</dbReference>
<dbReference type="CDD" id="cd07765">
    <property type="entry name" value="KRAB_A-box"/>
    <property type="match status" value="1"/>
</dbReference>
<dbReference type="PROSITE" id="PS50806">
    <property type="entry name" value="KRAB_RELATED"/>
    <property type="match status" value="1"/>
</dbReference>
<dbReference type="InterPro" id="IPR001909">
    <property type="entry name" value="KRAB"/>
</dbReference>
<dbReference type="PANTHER" id="PTHR23232:SF142">
    <property type="entry name" value="GASTRULA ZINC FINGER PROTEIN XLCGF57.1-LIKE-RELATED"/>
    <property type="match status" value="1"/>
</dbReference>
<evidence type="ECO:0000259" key="1">
    <source>
        <dbReference type="PROSITE" id="PS50805"/>
    </source>
</evidence>
<dbReference type="Gene3D" id="6.10.140.140">
    <property type="match status" value="1"/>
</dbReference>
<evidence type="ECO:0008006" key="5">
    <source>
        <dbReference type="Google" id="ProtNLM"/>
    </source>
</evidence>
<dbReference type="InterPro" id="IPR003655">
    <property type="entry name" value="aKRAB"/>
</dbReference>
<reference evidence="3" key="2">
    <citation type="submission" date="2025-09" db="UniProtKB">
        <authorList>
            <consortium name="Ensembl"/>
        </authorList>
    </citation>
    <scope>IDENTIFICATION</scope>
</reference>
<evidence type="ECO:0000259" key="2">
    <source>
        <dbReference type="PROSITE" id="PS50806"/>
    </source>
</evidence>
<feature type="domain" description="KRAB" evidence="1">
    <location>
        <begin position="14"/>
        <end position="100"/>
    </location>
</feature>
<protein>
    <recommendedName>
        <fullName evidence="5">KRAB domain-containing protein</fullName>
    </recommendedName>
</protein>